<dbReference type="AlphaFoldDB" id="A0A8S3YI81"/>
<dbReference type="GO" id="GO:0032259">
    <property type="term" value="P:methylation"/>
    <property type="evidence" value="ECO:0007669"/>
    <property type="project" value="UniProtKB-KW"/>
</dbReference>
<feature type="domain" description="Methyltransferase type 11" evidence="4">
    <location>
        <begin position="59"/>
        <end position="152"/>
    </location>
</feature>
<evidence type="ECO:0000256" key="1">
    <source>
        <dbReference type="ARBA" id="ARBA00008361"/>
    </source>
</evidence>
<evidence type="ECO:0000256" key="3">
    <source>
        <dbReference type="ARBA" id="ARBA00022679"/>
    </source>
</evidence>
<reference evidence="5" key="1">
    <citation type="submission" date="2021-04" db="EMBL/GenBank/DDBJ databases">
        <authorList>
            <consortium name="Molecular Ecology Group"/>
        </authorList>
    </citation>
    <scope>NUCLEOTIDE SEQUENCE</scope>
</reference>
<evidence type="ECO:0000313" key="5">
    <source>
        <dbReference type="EMBL" id="CAG5115225.1"/>
    </source>
</evidence>
<keyword evidence="6" id="KW-1185">Reference proteome</keyword>
<dbReference type="Gene3D" id="3.40.50.150">
    <property type="entry name" value="Vaccinia Virus protein VP39"/>
    <property type="match status" value="1"/>
</dbReference>
<dbReference type="PANTHER" id="PTHR44942:SF4">
    <property type="entry name" value="METHYLTRANSFERASE TYPE 11 DOMAIN-CONTAINING PROTEIN"/>
    <property type="match status" value="1"/>
</dbReference>
<keyword evidence="2" id="KW-0489">Methyltransferase</keyword>
<dbReference type="Proteomes" id="UP000678393">
    <property type="component" value="Unassembled WGS sequence"/>
</dbReference>
<feature type="non-terminal residue" evidence="5">
    <location>
        <position position="1"/>
    </location>
</feature>
<dbReference type="Pfam" id="PF08241">
    <property type="entry name" value="Methyltransf_11"/>
    <property type="match status" value="1"/>
</dbReference>
<keyword evidence="3" id="KW-0808">Transferase</keyword>
<protein>
    <recommendedName>
        <fullName evidence="4">Methyltransferase type 11 domain-containing protein</fullName>
    </recommendedName>
</protein>
<dbReference type="OrthoDB" id="506498at2759"/>
<dbReference type="EMBL" id="CAJHNH020000091">
    <property type="protein sequence ID" value="CAG5115225.1"/>
    <property type="molecule type" value="Genomic_DNA"/>
</dbReference>
<dbReference type="CDD" id="cd02440">
    <property type="entry name" value="AdoMet_MTases"/>
    <property type="match status" value="1"/>
</dbReference>
<comment type="similarity">
    <text evidence="1">Belongs to the methyltransferase superfamily.</text>
</comment>
<dbReference type="InterPro" id="IPR013216">
    <property type="entry name" value="Methyltransf_11"/>
</dbReference>
<evidence type="ECO:0000313" key="6">
    <source>
        <dbReference type="Proteomes" id="UP000678393"/>
    </source>
</evidence>
<accession>A0A8S3YI81</accession>
<evidence type="ECO:0000259" key="4">
    <source>
        <dbReference type="Pfam" id="PF08241"/>
    </source>
</evidence>
<gene>
    <name evidence="5" type="ORF">CUNI_LOCUS783</name>
</gene>
<dbReference type="GO" id="GO:0008757">
    <property type="term" value="F:S-adenosylmethionine-dependent methyltransferase activity"/>
    <property type="evidence" value="ECO:0007669"/>
    <property type="project" value="InterPro"/>
</dbReference>
<dbReference type="InterPro" id="IPR029063">
    <property type="entry name" value="SAM-dependent_MTases_sf"/>
</dbReference>
<proteinExistence type="inferred from homology"/>
<organism evidence="5 6">
    <name type="scientific">Candidula unifasciata</name>
    <dbReference type="NCBI Taxonomy" id="100452"/>
    <lineage>
        <taxon>Eukaryota</taxon>
        <taxon>Metazoa</taxon>
        <taxon>Spiralia</taxon>
        <taxon>Lophotrochozoa</taxon>
        <taxon>Mollusca</taxon>
        <taxon>Gastropoda</taxon>
        <taxon>Heterobranchia</taxon>
        <taxon>Euthyneura</taxon>
        <taxon>Panpulmonata</taxon>
        <taxon>Eupulmonata</taxon>
        <taxon>Stylommatophora</taxon>
        <taxon>Helicina</taxon>
        <taxon>Helicoidea</taxon>
        <taxon>Geomitridae</taxon>
        <taxon>Candidula</taxon>
    </lineage>
</organism>
<name>A0A8S3YI81_9EUPU</name>
<dbReference type="SUPFAM" id="SSF53335">
    <property type="entry name" value="S-adenosyl-L-methionine-dependent methyltransferases"/>
    <property type="match status" value="1"/>
</dbReference>
<comment type="caution">
    <text evidence="5">The sequence shown here is derived from an EMBL/GenBank/DDBJ whole genome shotgun (WGS) entry which is preliminary data.</text>
</comment>
<dbReference type="InterPro" id="IPR051052">
    <property type="entry name" value="Diverse_substrate_MTase"/>
</dbReference>
<sequence>SVPFIGHMRKPAALGFKTGGDSYDARRPGYTDESVDLIVSEIIATSEAAKTRDLKYDVLELASGTGKLTESLSMKLPSHMKYLATEPSENFLKILKSKVLNVDVAMATADSIPLVDNAVGSVVCAHSFHWFSGMENLKSIHNVLIPGGKLILIWNMKQFGHGWMSAFYEQRQEVVKRIGGSLNDLFNTMQWRKDIDTSEDFKLLWHKSLAGVKFQGDIEKVLSHLTAVSYNLLPAVERDAYAHQLRQILINWPGLDLNNITVPYTTELYVFIAQ</sequence>
<evidence type="ECO:0000256" key="2">
    <source>
        <dbReference type="ARBA" id="ARBA00022603"/>
    </source>
</evidence>
<dbReference type="PANTHER" id="PTHR44942">
    <property type="entry name" value="METHYLTRANSF_11 DOMAIN-CONTAINING PROTEIN"/>
    <property type="match status" value="1"/>
</dbReference>